<keyword evidence="1" id="KW-0812">Transmembrane</keyword>
<evidence type="ECO:0000313" key="5">
    <source>
        <dbReference type="Proteomes" id="UP000052015"/>
    </source>
</evidence>
<feature type="transmembrane region" description="Helical" evidence="1">
    <location>
        <begin position="6"/>
        <end position="24"/>
    </location>
</feature>
<keyword evidence="1" id="KW-1133">Transmembrane helix</keyword>
<evidence type="ECO:0000259" key="3">
    <source>
        <dbReference type="Pfam" id="PF19124"/>
    </source>
</evidence>
<protein>
    <recommendedName>
        <fullName evidence="6">DUF1648 domain-containing protein</fullName>
    </recommendedName>
</protein>
<dbReference type="RefSeq" id="WP_057979139.1">
    <property type="nucleotide sequence ID" value="NZ_LKHP01000010.1"/>
</dbReference>
<reference evidence="4 5" key="1">
    <citation type="submission" date="2015-09" db="EMBL/GenBank/DDBJ databases">
        <title>Draft genome sequence of a Caloramator mitchellensis, a moderate thermophile from the Great Artesian Basin of Australia.</title>
        <authorList>
            <person name="Patel B.K."/>
        </authorList>
    </citation>
    <scope>NUCLEOTIDE SEQUENCE [LARGE SCALE GENOMIC DNA]</scope>
    <source>
        <strain evidence="4 5">VF08</strain>
    </source>
</reference>
<evidence type="ECO:0000259" key="2">
    <source>
        <dbReference type="Pfam" id="PF07853"/>
    </source>
</evidence>
<dbReference type="EMBL" id="LKHP01000010">
    <property type="protein sequence ID" value="KRQ86432.1"/>
    <property type="molecule type" value="Genomic_DNA"/>
</dbReference>
<keyword evidence="5" id="KW-1185">Reference proteome</keyword>
<dbReference type="Proteomes" id="UP000052015">
    <property type="component" value="Unassembled WGS sequence"/>
</dbReference>
<feature type="transmembrane region" description="Helical" evidence="1">
    <location>
        <begin position="142"/>
        <end position="159"/>
    </location>
</feature>
<feature type="transmembrane region" description="Helical" evidence="1">
    <location>
        <begin position="267"/>
        <end position="288"/>
    </location>
</feature>
<feature type="domain" description="DUF1648" evidence="2">
    <location>
        <begin position="150"/>
        <end position="193"/>
    </location>
</feature>
<dbReference type="STRING" id="908809.ABG79_01813"/>
<dbReference type="GO" id="GO:0009636">
    <property type="term" value="P:response to toxic substance"/>
    <property type="evidence" value="ECO:0007669"/>
    <property type="project" value="TreeGrafter"/>
</dbReference>
<organism evidence="4 5">
    <name type="scientific">Caloramator mitchellensis</name>
    <dbReference type="NCBI Taxonomy" id="908809"/>
    <lineage>
        <taxon>Bacteria</taxon>
        <taxon>Bacillati</taxon>
        <taxon>Bacillota</taxon>
        <taxon>Clostridia</taxon>
        <taxon>Eubacteriales</taxon>
        <taxon>Clostridiaceae</taxon>
        <taxon>Caloramator</taxon>
    </lineage>
</organism>
<dbReference type="Pfam" id="PF19124">
    <property type="entry name" value="DUF5808"/>
    <property type="match status" value="1"/>
</dbReference>
<feature type="transmembrane region" description="Helical" evidence="1">
    <location>
        <begin position="187"/>
        <end position="211"/>
    </location>
</feature>
<gene>
    <name evidence="4" type="ORF">ABG79_01813</name>
</gene>
<feature type="transmembrane region" description="Helical" evidence="1">
    <location>
        <begin position="352"/>
        <end position="371"/>
    </location>
</feature>
<evidence type="ECO:0000313" key="4">
    <source>
        <dbReference type="EMBL" id="KRQ86432.1"/>
    </source>
</evidence>
<name>A0A0R3JSE3_CALMK</name>
<comment type="caution">
    <text evidence="4">The sequence shown here is derived from an EMBL/GenBank/DDBJ whole genome shotgun (WGS) entry which is preliminary data.</text>
</comment>
<dbReference type="PANTHER" id="PTHR37810">
    <property type="entry name" value="IMMUNITY PROTEIN SDPI"/>
    <property type="match status" value="1"/>
</dbReference>
<dbReference type="PATRIC" id="fig|908809.3.peg.1812"/>
<dbReference type="OrthoDB" id="9808690at2"/>
<dbReference type="PANTHER" id="PTHR37810:SF9">
    <property type="entry name" value="MEMBRANE PROTEIN"/>
    <property type="match status" value="1"/>
</dbReference>
<feature type="domain" description="DUF5808" evidence="3">
    <location>
        <begin position="326"/>
        <end position="351"/>
    </location>
</feature>
<feature type="transmembrane region" description="Helical" evidence="1">
    <location>
        <begin position="82"/>
        <end position="104"/>
    </location>
</feature>
<accession>A0A0R3JSE3</accession>
<evidence type="ECO:0008006" key="6">
    <source>
        <dbReference type="Google" id="ProtNLM"/>
    </source>
</evidence>
<feature type="transmembrane region" description="Helical" evidence="1">
    <location>
        <begin position="58"/>
        <end position="76"/>
    </location>
</feature>
<keyword evidence="1" id="KW-0472">Membrane</keyword>
<sequence>MNKFIFAFLFLPNVLLITILGFYLPKFSRENVFFGVKIPYGYKNRNEMLILYKKYRRNYALTILFPLLLYTYFFIFGNVISIIKLSVLFIFIIAFAMEINYYFIYKEVLKIKHNSDWVLGKRQVTVVNLKRRDHVKNYPSKYWFIIPAFIVILSLIMMIERYHYLPERIPLHYNINNEVDRWGEKSFLTFLPLQLTQIGLIILMFFIFNLIKKSKMNLNILKPEKSEYQNNLIKSNLAYLIILLTIMQQIIFFIINMNMLMLIDVKLMTIWLTVLTALTIMIIIIYIIKSYHIYNESKDSLSVDNQQIIDRDDEKYWIAGMFYYNPDDPSLLIEKRVGIGWDFNYAKPMAKIIAVLAALIIIGSILLVWFIPLE</sequence>
<evidence type="ECO:0000256" key="1">
    <source>
        <dbReference type="SAM" id="Phobius"/>
    </source>
</evidence>
<dbReference type="InterPro" id="IPR012867">
    <property type="entry name" value="DUF1648"/>
</dbReference>
<dbReference type="AlphaFoldDB" id="A0A0R3JSE3"/>
<dbReference type="PRINTS" id="PR01692">
    <property type="entry name" value="LIPOCALINIMR"/>
</dbReference>
<proteinExistence type="predicted"/>
<dbReference type="InterPro" id="IPR008075">
    <property type="entry name" value="LIMR"/>
</dbReference>
<dbReference type="Pfam" id="PF07853">
    <property type="entry name" value="DUF1648"/>
    <property type="match status" value="1"/>
</dbReference>
<dbReference type="InterPro" id="IPR043831">
    <property type="entry name" value="DUF5808"/>
</dbReference>
<feature type="transmembrane region" description="Helical" evidence="1">
    <location>
        <begin position="232"/>
        <end position="255"/>
    </location>
</feature>